<dbReference type="InterPro" id="IPR008016">
    <property type="entry name" value="Gp10"/>
</dbReference>
<organism evidence="2">
    <name type="scientific">Podoviridae sp. ctt6T3</name>
    <dbReference type="NCBI Taxonomy" id="2825282"/>
    <lineage>
        <taxon>Viruses</taxon>
        <taxon>Duplodnaviria</taxon>
        <taxon>Heunggongvirae</taxon>
        <taxon>Uroviricota</taxon>
        <taxon>Caudoviricetes</taxon>
    </lineage>
</organism>
<dbReference type="InterPro" id="IPR036199">
    <property type="entry name" value="Gp10_sf"/>
</dbReference>
<evidence type="ECO:0000313" key="2">
    <source>
        <dbReference type="EMBL" id="DAE09846.1"/>
    </source>
</evidence>
<protein>
    <submittedName>
        <fullName evidence="2">Upper collar protein</fullName>
    </submittedName>
</protein>
<feature type="compositionally biased region" description="Basic and acidic residues" evidence="1">
    <location>
        <begin position="328"/>
        <end position="337"/>
    </location>
</feature>
<feature type="compositionally biased region" description="Acidic residues" evidence="1">
    <location>
        <begin position="404"/>
        <end position="419"/>
    </location>
</feature>
<feature type="compositionally biased region" description="Acidic residues" evidence="1">
    <location>
        <begin position="338"/>
        <end position="364"/>
    </location>
</feature>
<dbReference type="Pfam" id="PF05352">
    <property type="entry name" value="Phage_connector"/>
    <property type="match status" value="1"/>
</dbReference>
<dbReference type="EMBL" id="BK015496">
    <property type="protein sequence ID" value="DAE09846.1"/>
    <property type="molecule type" value="Genomic_DNA"/>
</dbReference>
<proteinExistence type="predicted"/>
<sequence>MKMADGKLRSCDFTYCSDKNKVFENYCNYMFTRTQSMFVYEGLPETIPVQWLEQYLQRNGSCCIAEVNGKLYALLGNAGGELDEYYQPTKYIVANPALNLTKDFTIGEDCVYCRNDYNALGLTPLISRYCGLMTENCLTVRLSDINMRMMSLLSAPDDTTLQSAKQYMKDLEDGKLGVVGEAPFFDGLKVQSKSIGNGDYMIQFIELQQYLKGSLYNELGINANFNMKREALSGEEVALNDDALMPLIDDMLKQRRAMCDELNEMFGLNVSVDYGSTWHSNVVEKQLIGQSELDANSDGSEELAGDESALPDDKDPNAVDEASASDDDVSRLNTDGEEKPDDTDGGDAPADDDVDNVDETDADSETDRSDTDTAEHNDNTDDSEKSDDSENDNSDSEECVKDQPEEEQTEEEKPEEEKPEDEKKKKGEDEDET</sequence>
<feature type="region of interest" description="Disordered" evidence="1">
    <location>
        <begin position="292"/>
        <end position="433"/>
    </location>
</feature>
<feature type="compositionally biased region" description="Basic and acidic residues" evidence="1">
    <location>
        <begin position="365"/>
        <end position="388"/>
    </location>
</feature>
<evidence type="ECO:0000256" key="1">
    <source>
        <dbReference type="SAM" id="MobiDB-lite"/>
    </source>
</evidence>
<dbReference type="Gene3D" id="2.40.500.10">
    <property type="entry name" value="Upper collar protein gp10 (connector protein)"/>
    <property type="match status" value="2"/>
</dbReference>
<reference evidence="2" key="1">
    <citation type="journal article" date="2021" name="Proc. Natl. Acad. Sci. U.S.A.">
        <title>A Catalog of Tens of Thousands of Viruses from Human Metagenomes Reveals Hidden Associations with Chronic Diseases.</title>
        <authorList>
            <person name="Tisza M.J."/>
            <person name="Buck C.B."/>
        </authorList>
    </citation>
    <scope>NUCLEOTIDE SEQUENCE</scope>
    <source>
        <strain evidence="2">Ctt6T3</strain>
    </source>
</reference>
<accession>A0A8S5PS10</accession>
<feature type="compositionally biased region" description="Basic and acidic residues" evidence="1">
    <location>
        <begin position="420"/>
        <end position="433"/>
    </location>
</feature>
<dbReference type="SUPFAM" id="SSF56826">
    <property type="entry name" value="Upper collar protein gp10 (connector protein)"/>
    <property type="match status" value="1"/>
</dbReference>
<name>A0A8S5PS10_9CAUD</name>